<gene>
    <name evidence="2" type="ORF">IPK02_10095</name>
</gene>
<sequence>MARTGYLLVAAAVLVGTPAIARAQDIEPRAYSNAPIGVNFLVAGYAYTQGALPFDASLPVKNAQLSTSNGVLGYARVLDLWGQSGKFDVIVPYTWLSGTAEVMGQGVERKVSGFANSLFRLSANLYGAPALTLPEFRNYEQDLIVGASLQVSVPSGQYDASRIVNIGTNRWSFKPELGISKAIGQWTLESQVAATLFTDNRDFYAGNTRSQDPIYSLQGHAIYAFRSGIWVSLDATYFTGGRTTLNGVLGSDLQQNWRVGGTLAFPVDVHNSVKLYASNGVSARTGNSYDLIGIAWQYRWGAGL</sequence>
<protein>
    <submittedName>
        <fullName evidence="2">Transporter</fullName>
    </submittedName>
</protein>
<feature type="chain" id="PRO_5037918656" evidence="1">
    <location>
        <begin position="24"/>
        <end position="304"/>
    </location>
</feature>
<reference evidence="2 3" key="1">
    <citation type="submission" date="2020-10" db="EMBL/GenBank/DDBJ databases">
        <title>Connecting structure to function with the recovery of over 1000 high-quality activated sludge metagenome-assembled genomes encoding full-length rRNA genes using long-read sequencing.</title>
        <authorList>
            <person name="Singleton C.M."/>
            <person name="Petriglieri F."/>
            <person name="Kristensen J.M."/>
            <person name="Kirkegaard R.H."/>
            <person name="Michaelsen T.Y."/>
            <person name="Andersen M.H."/>
            <person name="Karst S.M."/>
            <person name="Dueholm M.S."/>
            <person name="Nielsen P.H."/>
            <person name="Albertsen M."/>
        </authorList>
    </citation>
    <scope>NUCLEOTIDE SEQUENCE [LARGE SCALE GENOMIC DNA]</scope>
    <source>
        <strain evidence="2">Fred_18-Q3-R57-64_BAT3C.720</strain>
    </source>
</reference>
<proteinExistence type="predicted"/>
<dbReference type="InterPro" id="IPR025737">
    <property type="entry name" value="FApF"/>
</dbReference>
<evidence type="ECO:0000313" key="3">
    <source>
        <dbReference type="Proteomes" id="UP000706151"/>
    </source>
</evidence>
<organism evidence="2 3">
    <name type="scientific">Candidatus Accumulibacter affinis</name>
    <dbReference type="NCBI Taxonomy" id="2954384"/>
    <lineage>
        <taxon>Bacteria</taxon>
        <taxon>Pseudomonadati</taxon>
        <taxon>Pseudomonadota</taxon>
        <taxon>Betaproteobacteria</taxon>
        <taxon>Candidatus Accumulibacter</taxon>
    </lineage>
</organism>
<dbReference type="Proteomes" id="UP000706151">
    <property type="component" value="Unassembled WGS sequence"/>
</dbReference>
<evidence type="ECO:0000256" key="1">
    <source>
        <dbReference type="SAM" id="SignalP"/>
    </source>
</evidence>
<comment type="caution">
    <text evidence="2">The sequence shown here is derived from an EMBL/GenBank/DDBJ whole genome shotgun (WGS) entry which is preliminary data.</text>
</comment>
<dbReference type="AlphaFoldDB" id="A0A935TBD3"/>
<keyword evidence="1" id="KW-0732">Signal</keyword>
<name>A0A935TBD3_9PROT</name>
<feature type="signal peptide" evidence="1">
    <location>
        <begin position="1"/>
        <end position="23"/>
    </location>
</feature>
<dbReference type="Pfam" id="PF13557">
    <property type="entry name" value="Phenol_MetA_deg"/>
    <property type="match status" value="1"/>
</dbReference>
<accession>A0A935TBD3</accession>
<evidence type="ECO:0000313" key="2">
    <source>
        <dbReference type="EMBL" id="MBK7954272.1"/>
    </source>
</evidence>
<dbReference type="EMBL" id="JADJOT010000008">
    <property type="protein sequence ID" value="MBK7954272.1"/>
    <property type="molecule type" value="Genomic_DNA"/>
</dbReference>